<accession>A0A5P1FPX2</accession>
<dbReference type="Gramene" id="ONK80074">
    <property type="protein sequence ID" value="ONK80074"/>
    <property type="gene ID" value="A4U43_C01F13610"/>
</dbReference>
<organism evidence="2 3">
    <name type="scientific">Asparagus officinalis</name>
    <name type="common">Garden asparagus</name>
    <dbReference type="NCBI Taxonomy" id="4686"/>
    <lineage>
        <taxon>Eukaryota</taxon>
        <taxon>Viridiplantae</taxon>
        <taxon>Streptophyta</taxon>
        <taxon>Embryophyta</taxon>
        <taxon>Tracheophyta</taxon>
        <taxon>Spermatophyta</taxon>
        <taxon>Magnoliopsida</taxon>
        <taxon>Liliopsida</taxon>
        <taxon>Asparagales</taxon>
        <taxon>Asparagaceae</taxon>
        <taxon>Asparagoideae</taxon>
        <taxon>Asparagus</taxon>
    </lineage>
</organism>
<sequence>MRSKGSGADDEGLLGAKVASGGERRRGERCPGASSAEAVRRGRQAVEWWSDRKVGLSSAIRATAAGSERESEGGRETAGEEDG</sequence>
<evidence type="ECO:0000256" key="1">
    <source>
        <dbReference type="SAM" id="MobiDB-lite"/>
    </source>
</evidence>
<name>A0A5P1FPX2_ASPOF</name>
<reference evidence="3" key="1">
    <citation type="journal article" date="2017" name="Nat. Commun.">
        <title>The asparagus genome sheds light on the origin and evolution of a young Y chromosome.</title>
        <authorList>
            <person name="Harkess A."/>
            <person name="Zhou J."/>
            <person name="Xu C."/>
            <person name="Bowers J.E."/>
            <person name="Van der Hulst R."/>
            <person name="Ayyampalayam S."/>
            <person name="Mercati F."/>
            <person name="Riccardi P."/>
            <person name="McKain M.R."/>
            <person name="Kakrana A."/>
            <person name="Tang H."/>
            <person name="Ray J."/>
            <person name="Groenendijk J."/>
            <person name="Arikit S."/>
            <person name="Mathioni S.M."/>
            <person name="Nakano M."/>
            <person name="Shan H."/>
            <person name="Telgmann-Rauber A."/>
            <person name="Kanno A."/>
            <person name="Yue Z."/>
            <person name="Chen H."/>
            <person name="Li W."/>
            <person name="Chen Y."/>
            <person name="Xu X."/>
            <person name="Zhang Y."/>
            <person name="Luo S."/>
            <person name="Chen H."/>
            <person name="Gao J."/>
            <person name="Mao Z."/>
            <person name="Pires J.C."/>
            <person name="Luo M."/>
            <person name="Kudrna D."/>
            <person name="Wing R.A."/>
            <person name="Meyers B.C."/>
            <person name="Yi K."/>
            <person name="Kong H."/>
            <person name="Lavrijsen P."/>
            <person name="Sunseri F."/>
            <person name="Falavigna A."/>
            <person name="Ye Y."/>
            <person name="Leebens-Mack J.H."/>
            <person name="Chen G."/>
        </authorList>
    </citation>
    <scope>NUCLEOTIDE SEQUENCE [LARGE SCALE GENOMIC DNA]</scope>
    <source>
        <strain evidence="3">cv. DH0086</strain>
    </source>
</reference>
<feature type="region of interest" description="Disordered" evidence="1">
    <location>
        <begin position="60"/>
        <end position="83"/>
    </location>
</feature>
<evidence type="ECO:0000313" key="2">
    <source>
        <dbReference type="EMBL" id="ONK80074.1"/>
    </source>
</evidence>
<protein>
    <submittedName>
        <fullName evidence="2">Uncharacterized protein</fullName>
    </submittedName>
</protein>
<evidence type="ECO:0000313" key="3">
    <source>
        <dbReference type="Proteomes" id="UP000243459"/>
    </source>
</evidence>
<gene>
    <name evidence="2" type="ORF">A4U43_C01F13610</name>
</gene>
<dbReference type="AlphaFoldDB" id="A0A5P1FPX2"/>
<proteinExistence type="predicted"/>
<feature type="compositionally biased region" description="Basic and acidic residues" evidence="1">
    <location>
        <begin position="67"/>
        <end position="83"/>
    </location>
</feature>
<dbReference type="Proteomes" id="UP000243459">
    <property type="component" value="Chromosome 1"/>
</dbReference>
<feature type="region of interest" description="Disordered" evidence="1">
    <location>
        <begin position="1"/>
        <end position="43"/>
    </location>
</feature>
<dbReference type="EMBL" id="CM007381">
    <property type="protein sequence ID" value="ONK80074.1"/>
    <property type="molecule type" value="Genomic_DNA"/>
</dbReference>
<keyword evidence="3" id="KW-1185">Reference proteome</keyword>